<keyword evidence="1" id="KW-0175">Coiled coil</keyword>
<feature type="coiled-coil region" evidence="1">
    <location>
        <begin position="102"/>
        <end position="129"/>
    </location>
</feature>
<evidence type="ECO:0000256" key="1">
    <source>
        <dbReference type="SAM" id="Coils"/>
    </source>
</evidence>
<dbReference type="PANTHER" id="PTHR12323">
    <property type="entry name" value="SR-RELATED CTD ASSOCIATED FACTOR 6"/>
    <property type="match status" value="1"/>
</dbReference>
<dbReference type="EMBL" id="KL367507">
    <property type="protein sequence ID" value="KFD68202.1"/>
    <property type="molecule type" value="Genomic_DNA"/>
</dbReference>
<dbReference type="Proteomes" id="UP000030764">
    <property type="component" value="Unassembled WGS sequence"/>
</dbReference>
<accession>A0A085NFF6</accession>
<evidence type="ECO:0000313" key="4">
    <source>
        <dbReference type="EMBL" id="KFD52866.1"/>
    </source>
</evidence>
<dbReference type="Pfam" id="PF04818">
    <property type="entry name" value="CID"/>
    <property type="match status" value="1"/>
</dbReference>
<dbReference type="GO" id="GO:0006396">
    <property type="term" value="P:RNA processing"/>
    <property type="evidence" value="ECO:0007669"/>
    <property type="project" value="InterPro"/>
</dbReference>
<dbReference type="Gene3D" id="1.10.10.790">
    <property type="entry name" value="Surp module"/>
    <property type="match status" value="1"/>
</dbReference>
<dbReference type="SMART" id="SM00648">
    <property type="entry name" value="SWAP"/>
    <property type="match status" value="1"/>
</dbReference>
<dbReference type="InterPro" id="IPR000061">
    <property type="entry name" value="Surp"/>
</dbReference>
<dbReference type="PROSITE" id="PS51391">
    <property type="entry name" value="CID"/>
    <property type="match status" value="1"/>
</dbReference>
<evidence type="ECO:0008006" key="7">
    <source>
        <dbReference type="Google" id="ProtNLM"/>
    </source>
</evidence>
<dbReference type="InterPro" id="IPR035967">
    <property type="entry name" value="SWAP/Surp_sf"/>
</dbReference>
<dbReference type="GO" id="GO:0048471">
    <property type="term" value="C:perinuclear region of cytoplasm"/>
    <property type="evidence" value="ECO:0007669"/>
    <property type="project" value="TreeGrafter"/>
</dbReference>
<dbReference type="Pfam" id="PF01805">
    <property type="entry name" value="Surp"/>
    <property type="match status" value="1"/>
</dbReference>
<dbReference type="SUPFAM" id="SSF109905">
    <property type="entry name" value="Surp module (SWAP domain)"/>
    <property type="match status" value="1"/>
</dbReference>
<name>A0A085NFF6_9BILA</name>
<sequence length="639" mass="72443">MEDYCGFDCPPSDLETRGIIDKLAEFVARNGPEFEVLTREKQRHNPKFSFLFGGLHSAYYKRKLEAAKAGIVLYLLLNVTSALKEAFVPPIMSNQAFGLSSIDALKRKVQESEENLKAQRDTIMVQQDEQVKEAIRTGENEVINRMSVECGTNLTQLSKLLASLKENCTKESIAHCKSWISKNCSNQKCEEVIVRFLLALIKDKRNTATFKLHLLYLVNDLLHSWSRKQSVDLLAVLNRFVALMFAYAWTLAADDHLVQDKLARLRDIWEKQHYFDSETLANLKNTEKTISDHRAAQAKEFEPILSKIFEQFQIRYRQYESQHLEFVRYTEQQIENITKFTMNPIPPGVNLTSSTNYNLDPRLNSFNRQPPPAIPAEPPDAFTSASVDSRSLLGTCPPGYASQTNQSFPQGGSGEAHSHPLFFNPPPPNPMFHGGNGQFEPQFYPGSFQRPPAVPHVPMDSGNFHWQPRDMNRFQFAGPVGSMPPAWNERFVMPFIVNMPPPKLVAPKPGLPTTPAYQSSSLKPRCMYYDLPAGVMVPMVPLDAQDYEPIDPHAVRVPMPVAPTERLIAALDGFYNQPRHDAPREFEGWEKLGMYEYYVAKDKAVAARFQREKGVEERNRCVNSLMAEYSQPATSEASS</sequence>
<proteinExistence type="predicted"/>
<gene>
    <name evidence="4" type="ORF">M513_06176</name>
    <name evidence="5" type="ORF">M514_06176</name>
</gene>
<dbReference type="Proteomes" id="UP000030758">
    <property type="component" value="Unassembled WGS sequence"/>
</dbReference>
<dbReference type="InterPro" id="IPR056721">
    <property type="entry name" value="DUF7819"/>
</dbReference>
<dbReference type="SUPFAM" id="SSF48464">
    <property type="entry name" value="ENTH/VHS domain"/>
    <property type="match status" value="1"/>
</dbReference>
<evidence type="ECO:0000259" key="3">
    <source>
        <dbReference type="PROSITE" id="PS51391"/>
    </source>
</evidence>
<dbReference type="GO" id="GO:0006874">
    <property type="term" value="P:intracellular calcium ion homeostasis"/>
    <property type="evidence" value="ECO:0007669"/>
    <property type="project" value="TreeGrafter"/>
</dbReference>
<feature type="domain" description="CID" evidence="3">
    <location>
        <begin position="149"/>
        <end position="291"/>
    </location>
</feature>
<reference evidence="5 6" key="1">
    <citation type="journal article" date="2014" name="Nat. Genet.">
        <title>Genome and transcriptome of the porcine whipworm Trichuris suis.</title>
        <authorList>
            <person name="Jex A.R."/>
            <person name="Nejsum P."/>
            <person name="Schwarz E.M."/>
            <person name="Hu L."/>
            <person name="Young N.D."/>
            <person name="Hall R.S."/>
            <person name="Korhonen P.K."/>
            <person name="Liao S."/>
            <person name="Thamsborg S."/>
            <person name="Xia J."/>
            <person name="Xu P."/>
            <person name="Wang S."/>
            <person name="Scheerlinck J.P."/>
            <person name="Hofmann A."/>
            <person name="Sternberg P.W."/>
            <person name="Wang J."/>
            <person name="Gasser R.B."/>
        </authorList>
    </citation>
    <scope>NUCLEOTIDE SEQUENCE [LARGE SCALE GENOMIC DNA]</scope>
    <source>
        <strain evidence="5">DCEP-RM93F</strain>
        <strain evidence="4">DCEP-RM93M</strain>
    </source>
</reference>
<dbReference type="GO" id="GO:0003723">
    <property type="term" value="F:RNA binding"/>
    <property type="evidence" value="ECO:0007669"/>
    <property type="project" value="InterPro"/>
</dbReference>
<keyword evidence="6" id="KW-1185">Reference proteome</keyword>
<organism evidence="5">
    <name type="scientific">Trichuris suis</name>
    <name type="common">pig whipworm</name>
    <dbReference type="NCBI Taxonomy" id="68888"/>
    <lineage>
        <taxon>Eukaryota</taxon>
        <taxon>Metazoa</taxon>
        <taxon>Ecdysozoa</taxon>
        <taxon>Nematoda</taxon>
        <taxon>Enoplea</taxon>
        <taxon>Dorylaimia</taxon>
        <taxon>Trichinellida</taxon>
        <taxon>Trichuridae</taxon>
        <taxon>Trichuris</taxon>
    </lineage>
</organism>
<evidence type="ECO:0000313" key="6">
    <source>
        <dbReference type="Proteomes" id="UP000030764"/>
    </source>
</evidence>
<dbReference type="InterPro" id="IPR008942">
    <property type="entry name" value="ENTH_VHS"/>
</dbReference>
<protein>
    <recommendedName>
        <fullName evidence="7">Surp module</fullName>
    </recommendedName>
</protein>
<feature type="domain" description="SURP motif" evidence="2">
    <location>
        <begin position="19"/>
        <end position="61"/>
    </location>
</feature>
<dbReference type="PROSITE" id="PS50128">
    <property type="entry name" value="SURP"/>
    <property type="match status" value="1"/>
</dbReference>
<evidence type="ECO:0000259" key="2">
    <source>
        <dbReference type="PROSITE" id="PS50128"/>
    </source>
</evidence>
<dbReference type="EMBL" id="KL363222">
    <property type="protein sequence ID" value="KFD52866.1"/>
    <property type="molecule type" value="Genomic_DNA"/>
</dbReference>
<dbReference type="Pfam" id="PF25127">
    <property type="entry name" value="DUF7819"/>
    <property type="match status" value="1"/>
</dbReference>
<dbReference type="InterPro" id="IPR006569">
    <property type="entry name" value="CID_dom"/>
</dbReference>
<dbReference type="PANTHER" id="PTHR12323:SF0">
    <property type="entry name" value="CALCIUM HOMEOSTASIS ENDOPLASMIC RETICULUM PROTEIN"/>
    <property type="match status" value="1"/>
</dbReference>
<dbReference type="Gene3D" id="1.25.40.90">
    <property type="match status" value="1"/>
</dbReference>
<evidence type="ECO:0000313" key="5">
    <source>
        <dbReference type="EMBL" id="KFD68202.1"/>
    </source>
</evidence>
<dbReference type="AlphaFoldDB" id="A0A085NFF6"/>